<proteinExistence type="predicted"/>
<feature type="domain" description="dATP/dGTP diphosphohydrolase MazZ" evidence="1">
    <location>
        <begin position="59"/>
        <end position="153"/>
    </location>
</feature>
<accession>A0ABY4RCH4</accession>
<protein>
    <submittedName>
        <fullName evidence="2">DUF550 domain-containing protein</fullName>
    </submittedName>
</protein>
<dbReference type="EMBL" id="CP082904">
    <property type="protein sequence ID" value="UQY45023.1"/>
    <property type="molecule type" value="Genomic_DNA"/>
</dbReference>
<keyword evidence="3" id="KW-1185">Reference proteome</keyword>
<evidence type="ECO:0000313" key="2">
    <source>
        <dbReference type="EMBL" id="UQY45023.1"/>
    </source>
</evidence>
<dbReference type="Pfam" id="PF04447">
    <property type="entry name" value="dATP-dGTP_PPHyd"/>
    <property type="match status" value="1"/>
</dbReference>
<sequence>MNNQELIAFAELAIRQAYECQDDMPFGLSEEEQAEVRLFEIAVAALTADPVEDDRETVRADHAEWSQTTFGNVGPVGPLKHLAKEAEEAADIPGDLSEWADMQFLLWDAQRRAGITDEQITRAMIEKLAVNKARDWPEPKDGEPRMHIKAENDNTAQQYEALAGFDPAGGPEKTAIVHHVAPPGWQLVPVEPTEEMVAAWRKDMNQSYAGEFSEKIGEDEVVFAYQAMLEAAPKPEV</sequence>
<organism evidence="2 3">
    <name type="scientific">Mixta hanseatica</name>
    <dbReference type="NCBI Taxonomy" id="2872648"/>
    <lineage>
        <taxon>Bacteria</taxon>
        <taxon>Pseudomonadati</taxon>
        <taxon>Pseudomonadota</taxon>
        <taxon>Gammaproteobacteria</taxon>
        <taxon>Enterobacterales</taxon>
        <taxon>Erwiniaceae</taxon>
        <taxon>Mixta</taxon>
    </lineage>
</organism>
<gene>
    <name evidence="2" type="ORF">K6958_04900</name>
</gene>
<dbReference type="Proteomes" id="UP001056635">
    <property type="component" value="Chromosome"/>
</dbReference>
<name>A0ABY4RCH4_9GAMM</name>
<reference evidence="2" key="1">
    <citation type="submission" date="2021-09" db="EMBL/GenBank/DDBJ databases">
        <title>First case of bloodstream infection caused by Mixta hanseatica sp. nov., a member of the Erwiniaceae family.</title>
        <authorList>
            <person name="Both A."/>
            <person name="Huang J."/>
            <person name="Wenzel P."/>
            <person name="Aepfelbacher M."/>
            <person name="Rohde H."/>
            <person name="Christner M."/>
            <person name="Hentschke M."/>
        </authorList>
    </citation>
    <scope>NUCLEOTIDE SEQUENCE</scope>
    <source>
        <strain evidence="2">X22927</strain>
    </source>
</reference>
<evidence type="ECO:0000259" key="1">
    <source>
        <dbReference type="Pfam" id="PF04447"/>
    </source>
</evidence>
<dbReference type="InterPro" id="IPR007538">
    <property type="entry name" value="dATP/dGTP_dipphydrolase_MazZ"/>
</dbReference>
<evidence type="ECO:0000313" key="3">
    <source>
        <dbReference type="Proteomes" id="UP001056635"/>
    </source>
</evidence>